<dbReference type="STRING" id="37992.A0A4Z0Z5P6"/>
<feature type="region of interest" description="Disordered" evidence="1">
    <location>
        <begin position="1"/>
        <end position="55"/>
    </location>
</feature>
<reference evidence="2 3" key="1">
    <citation type="submission" date="2019-03" db="EMBL/GenBank/DDBJ databases">
        <title>Draft genome sequence of Xylaria hypoxylon DSM 108379, a ubiquitous saprotrophic-parasitic fungi on hardwood.</title>
        <authorList>
            <person name="Buettner E."/>
            <person name="Leonhardt S."/>
            <person name="Gebauer A.M."/>
            <person name="Liers C."/>
            <person name="Hofrichter M."/>
            <person name="Kellner H."/>
        </authorList>
    </citation>
    <scope>NUCLEOTIDE SEQUENCE [LARGE SCALE GENOMIC DNA]</scope>
    <source>
        <strain evidence="2 3">DSM 108379</strain>
    </source>
</reference>
<feature type="compositionally biased region" description="Pro residues" evidence="1">
    <location>
        <begin position="1"/>
        <end position="11"/>
    </location>
</feature>
<evidence type="ECO:0000256" key="1">
    <source>
        <dbReference type="SAM" id="MobiDB-lite"/>
    </source>
</evidence>
<accession>A0A4Z0Z5P6</accession>
<protein>
    <submittedName>
        <fullName evidence="2">Uncharacterized protein</fullName>
    </submittedName>
</protein>
<gene>
    <name evidence="2" type="ORF">E0Z10_g1207</name>
</gene>
<keyword evidence="3" id="KW-1185">Reference proteome</keyword>
<organism evidence="2 3">
    <name type="scientific">Xylaria hypoxylon</name>
    <dbReference type="NCBI Taxonomy" id="37992"/>
    <lineage>
        <taxon>Eukaryota</taxon>
        <taxon>Fungi</taxon>
        <taxon>Dikarya</taxon>
        <taxon>Ascomycota</taxon>
        <taxon>Pezizomycotina</taxon>
        <taxon>Sordariomycetes</taxon>
        <taxon>Xylariomycetidae</taxon>
        <taxon>Xylariales</taxon>
        <taxon>Xylariaceae</taxon>
        <taxon>Xylaria</taxon>
    </lineage>
</organism>
<proteinExistence type="predicted"/>
<feature type="compositionally biased region" description="Low complexity" evidence="1">
    <location>
        <begin position="40"/>
        <end position="53"/>
    </location>
</feature>
<evidence type="ECO:0000313" key="2">
    <source>
        <dbReference type="EMBL" id="TGJ87548.1"/>
    </source>
</evidence>
<comment type="caution">
    <text evidence="2">The sequence shown here is derived from an EMBL/GenBank/DDBJ whole genome shotgun (WGS) entry which is preliminary data.</text>
</comment>
<evidence type="ECO:0000313" key="3">
    <source>
        <dbReference type="Proteomes" id="UP000297716"/>
    </source>
</evidence>
<name>A0A4Z0Z5P6_9PEZI</name>
<dbReference type="EMBL" id="SKBN01000012">
    <property type="protein sequence ID" value="TGJ87548.1"/>
    <property type="molecule type" value="Genomic_DNA"/>
</dbReference>
<dbReference type="Proteomes" id="UP000297716">
    <property type="component" value="Unassembled WGS sequence"/>
</dbReference>
<dbReference type="OrthoDB" id="3485856at2759"/>
<dbReference type="AlphaFoldDB" id="A0A4Z0Z5P6"/>
<sequence>MHSQTPPPTPKGPSIDEIPEEQHRFSQDSIQIEAEEPASERSSASSIRVAAASQETSHRSLSITQRLLALSIQFTNLAIQRSSPASGGPVKDTINLIKSVPSIGRTGGTNLRKKLTASQYGELRKAIQSSEDAQLQAFFWDGFDYTRSKKLFEIRIPTAVHQFLGSGIAAGIGLWYTRLRASGDEEVARAASSVMSAGSADVEFPFATGESDSKSPDKSFTHTNCKRQCNFPNVIVEIGFSQSRNDLTNTAKSYICRSKGEVRVVIGVALDKIYQAEKRNEARLKSMYMGAREPDEIKSYCYEEDEHNETGEGAILIWRPEFGLRGKVTATCVRNEIFRDNNGNRVDSTLLGLSLQDFICKNTKDSSAGNFVAPPPELLAGDLCRWIDDALVLYREKMNKKVKEEAENEKKKQQ</sequence>